<proteinExistence type="predicted"/>
<evidence type="ECO:0000313" key="2">
    <source>
        <dbReference type="Proteomes" id="UP001501509"/>
    </source>
</evidence>
<dbReference type="EMBL" id="BAAATD010000013">
    <property type="protein sequence ID" value="GAA2626333.1"/>
    <property type="molecule type" value="Genomic_DNA"/>
</dbReference>
<name>A0ABN3QH28_9ACTN</name>
<dbReference type="RefSeq" id="WP_344547159.1">
    <property type="nucleotide sequence ID" value="NZ_BAAATD010000013.1"/>
</dbReference>
<sequence>MTATKSAPQGAKEKAFRRLADRAEAAARQAWMDYDGPTGWSGFAWLEIPARTEFARWLAGTGRARRDKEEPGITIEAGNADLMEWAGGDASLYQCVNRRTAWASAFAQVLRDGDLADVRVRTRLD</sequence>
<evidence type="ECO:0000313" key="1">
    <source>
        <dbReference type="EMBL" id="GAA2626333.1"/>
    </source>
</evidence>
<keyword evidence="2" id="KW-1185">Reference proteome</keyword>
<gene>
    <name evidence="1" type="ORF">GCM10010411_74030</name>
</gene>
<organism evidence="1 2">
    <name type="scientific">Actinomadura fulvescens</name>
    <dbReference type="NCBI Taxonomy" id="46160"/>
    <lineage>
        <taxon>Bacteria</taxon>
        <taxon>Bacillati</taxon>
        <taxon>Actinomycetota</taxon>
        <taxon>Actinomycetes</taxon>
        <taxon>Streptosporangiales</taxon>
        <taxon>Thermomonosporaceae</taxon>
        <taxon>Actinomadura</taxon>
    </lineage>
</organism>
<accession>A0ABN3QH28</accession>
<reference evidence="1 2" key="1">
    <citation type="journal article" date="2019" name="Int. J. Syst. Evol. Microbiol.">
        <title>The Global Catalogue of Microorganisms (GCM) 10K type strain sequencing project: providing services to taxonomists for standard genome sequencing and annotation.</title>
        <authorList>
            <consortium name="The Broad Institute Genomics Platform"/>
            <consortium name="The Broad Institute Genome Sequencing Center for Infectious Disease"/>
            <person name="Wu L."/>
            <person name="Ma J."/>
        </authorList>
    </citation>
    <scope>NUCLEOTIDE SEQUENCE [LARGE SCALE GENOMIC DNA]</scope>
    <source>
        <strain evidence="1 2">JCM 6833</strain>
    </source>
</reference>
<dbReference type="Proteomes" id="UP001501509">
    <property type="component" value="Unassembled WGS sequence"/>
</dbReference>
<protein>
    <submittedName>
        <fullName evidence="1">Uncharacterized protein</fullName>
    </submittedName>
</protein>
<comment type="caution">
    <text evidence="1">The sequence shown here is derived from an EMBL/GenBank/DDBJ whole genome shotgun (WGS) entry which is preliminary data.</text>
</comment>